<comment type="caution">
    <text evidence="2">The sequence shown here is derived from an EMBL/GenBank/DDBJ whole genome shotgun (WGS) entry which is preliminary data.</text>
</comment>
<feature type="compositionally biased region" description="Basic residues" evidence="1">
    <location>
        <begin position="1"/>
        <end position="10"/>
    </location>
</feature>
<feature type="region of interest" description="Disordered" evidence="1">
    <location>
        <begin position="1"/>
        <end position="95"/>
    </location>
</feature>
<dbReference type="Proteomes" id="UP001064489">
    <property type="component" value="Chromosome 6"/>
</dbReference>
<feature type="compositionally biased region" description="Low complexity" evidence="1">
    <location>
        <begin position="25"/>
        <end position="58"/>
    </location>
</feature>
<proteinExistence type="predicted"/>
<dbReference type="EMBL" id="JAJSOW010000004">
    <property type="protein sequence ID" value="KAI9191498.1"/>
    <property type="molecule type" value="Genomic_DNA"/>
</dbReference>
<protein>
    <submittedName>
        <fullName evidence="2">Uncharacterized protein</fullName>
    </submittedName>
</protein>
<keyword evidence="3" id="KW-1185">Reference proteome</keyword>
<organism evidence="2 3">
    <name type="scientific">Acer negundo</name>
    <name type="common">Box elder</name>
    <dbReference type="NCBI Taxonomy" id="4023"/>
    <lineage>
        <taxon>Eukaryota</taxon>
        <taxon>Viridiplantae</taxon>
        <taxon>Streptophyta</taxon>
        <taxon>Embryophyta</taxon>
        <taxon>Tracheophyta</taxon>
        <taxon>Spermatophyta</taxon>
        <taxon>Magnoliopsida</taxon>
        <taxon>eudicotyledons</taxon>
        <taxon>Gunneridae</taxon>
        <taxon>Pentapetalae</taxon>
        <taxon>rosids</taxon>
        <taxon>malvids</taxon>
        <taxon>Sapindales</taxon>
        <taxon>Sapindaceae</taxon>
        <taxon>Hippocastanoideae</taxon>
        <taxon>Acereae</taxon>
        <taxon>Acer</taxon>
    </lineage>
</organism>
<reference evidence="2" key="1">
    <citation type="journal article" date="2022" name="Plant J.">
        <title>Strategies of tolerance reflected in two North American maple genomes.</title>
        <authorList>
            <person name="McEvoy S.L."/>
            <person name="Sezen U.U."/>
            <person name="Trouern-Trend A."/>
            <person name="McMahon S.M."/>
            <person name="Schaberg P.G."/>
            <person name="Yang J."/>
            <person name="Wegrzyn J.L."/>
            <person name="Swenson N.G."/>
        </authorList>
    </citation>
    <scope>NUCLEOTIDE SEQUENCE</scope>
    <source>
        <strain evidence="2">91603</strain>
    </source>
</reference>
<evidence type="ECO:0000313" key="2">
    <source>
        <dbReference type="EMBL" id="KAI9191498.1"/>
    </source>
</evidence>
<accession>A0AAD5J9F8</accession>
<gene>
    <name evidence="2" type="ORF">LWI28_009199</name>
</gene>
<feature type="compositionally biased region" description="Basic residues" evidence="1">
    <location>
        <begin position="73"/>
        <end position="86"/>
    </location>
</feature>
<sequence length="95" mass="11097">MRERVKRKREKVREKENRKNRPVRRTSPLLPLSSNPSNLSRPLHLTPSLDLSSNPSLSVVESARPLVESATLGRRRRHRHRHRHPHSSIFKSDSV</sequence>
<name>A0AAD5J9F8_ACENE</name>
<dbReference type="AlphaFoldDB" id="A0AAD5J9F8"/>
<evidence type="ECO:0000313" key="3">
    <source>
        <dbReference type="Proteomes" id="UP001064489"/>
    </source>
</evidence>
<evidence type="ECO:0000256" key="1">
    <source>
        <dbReference type="SAM" id="MobiDB-lite"/>
    </source>
</evidence>
<reference evidence="2" key="2">
    <citation type="submission" date="2023-02" db="EMBL/GenBank/DDBJ databases">
        <authorList>
            <person name="Swenson N.G."/>
            <person name="Wegrzyn J.L."/>
            <person name="Mcevoy S.L."/>
        </authorList>
    </citation>
    <scope>NUCLEOTIDE SEQUENCE</scope>
    <source>
        <strain evidence="2">91603</strain>
        <tissue evidence="2">Leaf</tissue>
    </source>
</reference>